<evidence type="ECO:0000313" key="1">
    <source>
        <dbReference type="EMBL" id="KAB0243314.1"/>
    </source>
</evidence>
<proteinExistence type="predicted"/>
<sequence length="228" mass="27575">MELVNPNHQFVMVDSVAYQKIPKGDKSIATPDQQSIHDRYFEVKVHLPNGEKTIMTNWLDTPGEIWRPSWQSQNPNEWQNFIDHLQDAEGILLILAPYREILDPHLPEYHEFVTRKQWINRFDRWVKFFKQYCSRIEHLLLCLNKADLFCGNLKEESQNLAYDPHYQRMTWEQKDRYVYHRYFNPIHSYINELNRNIDDLSIRCFITTIDNRELLELPWIYLGSYLAK</sequence>
<name>A0A5J5M022_MICAE</name>
<gene>
    <name evidence="1" type="ORF">EZJ55_13605</name>
</gene>
<dbReference type="InterPro" id="IPR027417">
    <property type="entry name" value="P-loop_NTPase"/>
</dbReference>
<organism evidence="1 2">
    <name type="scientific">Microcystis aeruginosa EAWAG127a</name>
    <dbReference type="NCBI Taxonomy" id="2529855"/>
    <lineage>
        <taxon>Bacteria</taxon>
        <taxon>Bacillati</taxon>
        <taxon>Cyanobacteriota</taxon>
        <taxon>Cyanophyceae</taxon>
        <taxon>Oscillatoriophycideae</taxon>
        <taxon>Chroococcales</taxon>
        <taxon>Microcystaceae</taxon>
        <taxon>Microcystis</taxon>
    </lineage>
</organism>
<dbReference type="AlphaFoldDB" id="A0A5J5M022"/>
<protein>
    <submittedName>
        <fullName evidence="1">Uncharacterized protein</fullName>
    </submittedName>
</protein>
<dbReference type="EMBL" id="SRLN01000012">
    <property type="protein sequence ID" value="KAB0243314.1"/>
    <property type="molecule type" value="Genomic_DNA"/>
</dbReference>
<dbReference type="SUPFAM" id="SSF52540">
    <property type="entry name" value="P-loop containing nucleoside triphosphate hydrolases"/>
    <property type="match status" value="1"/>
</dbReference>
<evidence type="ECO:0000313" key="2">
    <source>
        <dbReference type="Proteomes" id="UP000325636"/>
    </source>
</evidence>
<reference evidence="2" key="1">
    <citation type="submission" date="2019-04" db="EMBL/GenBank/DDBJ databases">
        <title>Microviridin 1777: A Toxic Chymotrypsin Inhibitor Discovered by a Metabologenomic Approach.</title>
        <authorList>
            <person name="Sieber S."/>
            <person name="Grendelmeier S.M."/>
            <person name="Harris L.A."/>
            <person name="Mitchell D.A."/>
            <person name="Gademann K."/>
        </authorList>
    </citation>
    <scope>NUCLEOTIDE SEQUENCE [LARGE SCALE GENOMIC DNA]</scope>
    <source>
        <strain evidence="2">EAWAG127a</strain>
    </source>
</reference>
<dbReference type="Proteomes" id="UP000325636">
    <property type="component" value="Unassembled WGS sequence"/>
</dbReference>
<comment type="caution">
    <text evidence="1">The sequence shown here is derived from an EMBL/GenBank/DDBJ whole genome shotgun (WGS) entry which is preliminary data.</text>
</comment>
<accession>A0A5J5M022</accession>